<reference evidence="1 2" key="1">
    <citation type="submission" date="2015-09" db="EMBL/GenBank/DDBJ databases">
        <authorList>
            <person name="Jackson K.R."/>
            <person name="Lunt B.L."/>
            <person name="Fisher J.N.B."/>
            <person name="Gardner A.V."/>
            <person name="Bailey M.E."/>
            <person name="Deus L.M."/>
            <person name="Earl A.S."/>
            <person name="Gibby P.D."/>
            <person name="Hartmann K.A."/>
            <person name="Liu J.E."/>
            <person name="Manci A.M."/>
            <person name="Nielsen D.A."/>
            <person name="Solomon M.B."/>
            <person name="Breakwell D.P."/>
            <person name="Burnett S.H."/>
            <person name="Grose J.H."/>
        </authorList>
    </citation>
    <scope>NUCLEOTIDE SEQUENCE [LARGE SCALE GENOMIC DNA]</scope>
    <source>
        <strain evidence="1 2">16</strain>
    </source>
</reference>
<comment type="caution">
    <text evidence="1">The sequence shown here is derived from an EMBL/GenBank/DDBJ whole genome shotgun (WGS) entry which is preliminary data.</text>
</comment>
<dbReference type="RefSeq" id="WP_054357538.1">
    <property type="nucleotide sequence ID" value="NZ_LJYW01000001.1"/>
</dbReference>
<dbReference type="Proteomes" id="UP000048984">
    <property type="component" value="Unassembled WGS sequence"/>
</dbReference>
<dbReference type="STRING" id="665126.ABB55_03320"/>
<gene>
    <name evidence="1" type="ORF">ABB55_03320</name>
</gene>
<evidence type="ECO:0000313" key="2">
    <source>
        <dbReference type="Proteomes" id="UP000048984"/>
    </source>
</evidence>
<name>A0A0P6VH74_9HYPH</name>
<keyword evidence="2" id="KW-1185">Reference proteome</keyword>
<accession>A0A0P6VH74</accession>
<protein>
    <submittedName>
        <fullName evidence="1">Uncharacterized protein</fullName>
    </submittedName>
</protein>
<dbReference type="EMBL" id="LJYW01000001">
    <property type="protein sequence ID" value="KPL51376.1"/>
    <property type="molecule type" value="Genomic_DNA"/>
</dbReference>
<sequence>MSTNLLSTPAAVYVADTCRKVIRHNLRSAGHGKWRLRDVARLAGLAPAEAEQRAIEFEIALAGARKAAQQLVAA</sequence>
<reference evidence="1 2" key="2">
    <citation type="submission" date="2015-10" db="EMBL/GenBank/DDBJ databases">
        <title>Draft Genome Sequence of Prosthecomicrobium hirschii ATCC 27832.</title>
        <authorList>
            <person name="Daniel J."/>
            <person name="Givan S.A."/>
            <person name="Brun Y.V."/>
            <person name="Brown P.J."/>
        </authorList>
    </citation>
    <scope>NUCLEOTIDE SEQUENCE [LARGE SCALE GENOMIC DNA]</scope>
    <source>
        <strain evidence="1 2">16</strain>
    </source>
</reference>
<evidence type="ECO:0000313" key="1">
    <source>
        <dbReference type="EMBL" id="KPL51376.1"/>
    </source>
</evidence>
<organism evidence="1 2">
    <name type="scientific">Prosthecodimorpha hirschii</name>
    <dbReference type="NCBI Taxonomy" id="665126"/>
    <lineage>
        <taxon>Bacteria</taxon>
        <taxon>Pseudomonadati</taxon>
        <taxon>Pseudomonadota</taxon>
        <taxon>Alphaproteobacteria</taxon>
        <taxon>Hyphomicrobiales</taxon>
        <taxon>Ancalomicrobiaceae</taxon>
        <taxon>Prosthecodimorpha</taxon>
    </lineage>
</organism>
<dbReference type="AlphaFoldDB" id="A0A0P6VH74"/>
<proteinExistence type="predicted"/>